<dbReference type="Gene3D" id="1.10.150.130">
    <property type="match status" value="1"/>
</dbReference>
<protein>
    <submittedName>
        <fullName evidence="6">Phage integrase family protein</fullName>
    </submittedName>
</protein>
<dbReference type="EMBL" id="CP022415">
    <property type="protein sequence ID" value="ASM72831.1"/>
    <property type="molecule type" value="Genomic_DNA"/>
</dbReference>
<evidence type="ECO:0000256" key="2">
    <source>
        <dbReference type="ARBA" id="ARBA00022908"/>
    </source>
</evidence>
<dbReference type="PANTHER" id="PTHR30349">
    <property type="entry name" value="PHAGE INTEGRASE-RELATED"/>
    <property type="match status" value="1"/>
</dbReference>
<dbReference type="InterPro" id="IPR002104">
    <property type="entry name" value="Integrase_catalytic"/>
</dbReference>
<dbReference type="AlphaFoldDB" id="A0A221K1I4"/>
<dbReference type="Pfam" id="PF00589">
    <property type="entry name" value="Phage_integrase"/>
    <property type="match status" value="1"/>
</dbReference>
<dbReference type="PROSITE" id="PS51898">
    <property type="entry name" value="TYR_RECOMBINASE"/>
    <property type="match status" value="1"/>
</dbReference>
<keyword evidence="3" id="KW-0238">DNA-binding</keyword>
<sequence>MTRRKNKYPGVRKNVVKGRIYWKFERGDFRINIPGPYGSPEFLAAYEAALAGSKSSNASTALAGTLAWLIEQYLRSLRFQNLSDSRKRTIRLELDWLRKEAGKYQFERLEVRHIEALMSKKTGPTAANTVKKNMSMLFNFAAKKLGYTGPNPARHAERMKVNPDGYHTWTDDEVNRFLDRHGPTTKARLVMLLALNTGMARQDLARVGRQHVKAGRIAYRRHKTAVAADMPILPELAEELRHVPKDRLLFVTQDKSDKPYAVASLGNWFRDRCAEAKVPGSLHGLRKAGATRLADAGASEWEIASYLAHSDTTQAAVYTKKANRARLADSGFAKLNVGKVSNLSGELDKKEGKSNE</sequence>
<evidence type="ECO:0000259" key="5">
    <source>
        <dbReference type="PROSITE" id="PS51898"/>
    </source>
</evidence>
<dbReference type="GO" id="GO:0006310">
    <property type="term" value="P:DNA recombination"/>
    <property type="evidence" value="ECO:0007669"/>
    <property type="project" value="UniProtKB-KW"/>
</dbReference>
<keyword evidence="7" id="KW-1185">Reference proteome</keyword>
<dbReference type="GO" id="GO:0015074">
    <property type="term" value="P:DNA integration"/>
    <property type="evidence" value="ECO:0007669"/>
    <property type="project" value="UniProtKB-KW"/>
</dbReference>
<dbReference type="GO" id="GO:0003677">
    <property type="term" value="F:DNA binding"/>
    <property type="evidence" value="ECO:0007669"/>
    <property type="project" value="UniProtKB-KW"/>
</dbReference>
<feature type="domain" description="Tyr recombinase" evidence="5">
    <location>
        <begin position="164"/>
        <end position="332"/>
    </location>
</feature>
<proteinExistence type="inferred from homology"/>
<evidence type="ECO:0000256" key="1">
    <source>
        <dbReference type="ARBA" id="ARBA00008857"/>
    </source>
</evidence>
<dbReference type="Proteomes" id="UP000199754">
    <property type="component" value="Chromosome"/>
</dbReference>
<evidence type="ECO:0000313" key="6">
    <source>
        <dbReference type="EMBL" id="ASM72831.1"/>
    </source>
</evidence>
<reference evidence="6 7" key="1">
    <citation type="submission" date="2017-07" db="EMBL/GenBank/DDBJ databases">
        <title>Genome Sequence of Sulfitobacter pseudonitzschiae Strain SMR1 Isolated from a culture of the Diatom Skeletonema marinoi.</title>
        <authorList>
            <person name="Topel M."/>
            <person name="Pinder M.I.M."/>
            <person name="Johansson O.N."/>
            <person name="Kourtchenko O."/>
            <person name="Godhe A."/>
            <person name="Clarke A.K."/>
        </authorList>
    </citation>
    <scope>NUCLEOTIDE SEQUENCE [LARGE SCALE GENOMIC DNA]</scope>
    <source>
        <strain evidence="6 7">SMR1</strain>
    </source>
</reference>
<dbReference type="PANTHER" id="PTHR30349:SF41">
    <property type="entry name" value="INTEGRASE_RECOMBINASE PROTEIN MJ0367-RELATED"/>
    <property type="match status" value="1"/>
</dbReference>
<dbReference type="Gene3D" id="1.10.443.10">
    <property type="entry name" value="Intergrase catalytic core"/>
    <property type="match status" value="1"/>
</dbReference>
<evidence type="ECO:0000256" key="4">
    <source>
        <dbReference type="ARBA" id="ARBA00023172"/>
    </source>
</evidence>
<dbReference type="RefSeq" id="WP_089420686.1">
    <property type="nucleotide sequence ID" value="NZ_CP022415.1"/>
</dbReference>
<dbReference type="InterPro" id="IPR010998">
    <property type="entry name" value="Integrase_recombinase_N"/>
</dbReference>
<dbReference type="KEGG" id="spse:SULPSESMR1_02028"/>
<dbReference type="InterPro" id="IPR013762">
    <property type="entry name" value="Integrase-like_cat_sf"/>
</dbReference>
<comment type="similarity">
    <text evidence="1">Belongs to the 'phage' integrase family.</text>
</comment>
<evidence type="ECO:0000313" key="7">
    <source>
        <dbReference type="Proteomes" id="UP000199754"/>
    </source>
</evidence>
<organism evidence="6 7">
    <name type="scientific">Pseudosulfitobacter pseudonitzschiae</name>
    <dbReference type="NCBI Taxonomy" id="1402135"/>
    <lineage>
        <taxon>Bacteria</taxon>
        <taxon>Pseudomonadati</taxon>
        <taxon>Pseudomonadota</taxon>
        <taxon>Alphaproteobacteria</taxon>
        <taxon>Rhodobacterales</taxon>
        <taxon>Roseobacteraceae</taxon>
        <taxon>Pseudosulfitobacter</taxon>
    </lineage>
</organism>
<dbReference type="OrthoDB" id="7510934at2"/>
<evidence type="ECO:0000256" key="3">
    <source>
        <dbReference type="ARBA" id="ARBA00023125"/>
    </source>
</evidence>
<name>A0A221K1I4_9RHOB</name>
<gene>
    <name evidence="6" type="ORF">SULPSESMR1_02028</name>
</gene>
<dbReference type="InterPro" id="IPR050090">
    <property type="entry name" value="Tyrosine_recombinase_XerCD"/>
</dbReference>
<keyword evidence="2" id="KW-0229">DNA integration</keyword>
<dbReference type="InterPro" id="IPR011010">
    <property type="entry name" value="DNA_brk_join_enz"/>
</dbReference>
<dbReference type="SUPFAM" id="SSF56349">
    <property type="entry name" value="DNA breaking-rejoining enzymes"/>
    <property type="match status" value="1"/>
</dbReference>
<keyword evidence="4" id="KW-0233">DNA recombination</keyword>
<accession>A0A221K1I4</accession>